<keyword evidence="2" id="KW-1185">Reference proteome</keyword>
<dbReference type="InterPro" id="IPR038338">
    <property type="entry name" value="PriC_sf"/>
</dbReference>
<dbReference type="InterPro" id="IPR010890">
    <property type="entry name" value="PriC"/>
</dbReference>
<dbReference type="EMBL" id="JAUZVY010000001">
    <property type="protein sequence ID" value="MDP4528046.1"/>
    <property type="molecule type" value="Genomic_DNA"/>
</dbReference>
<organism evidence="1 2">
    <name type="scientific">Alkalimonas delamerensis</name>
    <dbReference type="NCBI Taxonomy" id="265981"/>
    <lineage>
        <taxon>Bacteria</taxon>
        <taxon>Pseudomonadati</taxon>
        <taxon>Pseudomonadota</taxon>
        <taxon>Gammaproteobacteria</taxon>
        <taxon>Alkalimonas</taxon>
    </lineage>
</organism>
<comment type="caution">
    <text evidence="1">The sequence shown here is derived from an EMBL/GenBank/DDBJ whole genome shotgun (WGS) entry which is preliminary data.</text>
</comment>
<dbReference type="Proteomes" id="UP001236258">
    <property type="component" value="Unassembled WGS sequence"/>
</dbReference>
<dbReference type="Pfam" id="PF07445">
    <property type="entry name" value="PriC"/>
    <property type="match status" value="1"/>
</dbReference>
<protein>
    <submittedName>
        <fullName evidence="1">Primosomal replication protein PriC</fullName>
    </submittedName>
</protein>
<gene>
    <name evidence="1" type="primary">priC</name>
    <name evidence="1" type="ORF">Q3O59_03240</name>
</gene>
<evidence type="ECO:0000313" key="1">
    <source>
        <dbReference type="EMBL" id="MDP4528046.1"/>
    </source>
</evidence>
<proteinExistence type="predicted"/>
<evidence type="ECO:0000313" key="2">
    <source>
        <dbReference type="Proteomes" id="UP001236258"/>
    </source>
</evidence>
<dbReference type="Gene3D" id="1.20.1270.340">
    <property type="match status" value="1"/>
</dbReference>
<dbReference type="RefSeq" id="WP_305944208.1">
    <property type="nucleotide sequence ID" value="NZ_JAUZVY010000001.1"/>
</dbReference>
<reference evidence="1 2" key="1">
    <citation type="submission" date="2023-08" db="EMBL/GenBank/DDBJ databases">
        <authorList>
            <person name="Joshi A."/>
            <person name="Thite S."/>
        </authorList>
    </citation>
    <scope>NUCLEOTIDE SEQUENCE [LARGE SCALE GENOMIC DNA]</scope>
    <source>
        <strain evidence="1 2">1E1</strain>
    </source>
</reference>
<sequence length="183" mass="21420">MSPLHELKARLDQLRQQAVQLDKAPMAGKPIDWFQSELFSCHSPFLTDYVDEALQQLTRLQQFQSGQQSVSAEQQQRLAERIAAQCHALTRAFANHQTRNSFKVGKRKAQQLVQQITQSSRDLYQQLSQYKEFEQRLEDMLRLAQQQNQPVAQQLALQARLGRCRRAISEVEQQIQFQEQRKR</sequence>
<accession>A0ABT9GM62</accession>
<name>A0ABT9GM62_9GAMM</name>